<evidence type="ECO:0000259" key="4">
    <source>
        <dbReference type="PROSITE" id="PS51412"/>
    </source>
</evidence>
<evidence type="ECO:0000256" key="2">
    <source>
        <dbReference type="ARBA" id="ARBA00022525"/>
    </source>
</evidence>
<gene>
    <name evidence="5" type="ORF">AWM79_01205</name>
</gene>
<keyword evidence="6" id="KW-1185">Reference proteome</keyword>
<evidence type="ECO:0000256" key="3">
    <source>
        <dbReference type="ARBA" id="ARBA00023157"/>
    </source>
</evidence>
<protein>
    <recommendedName>
        <fullName evidence="4">MACPF domain-containing protein</fullName>
    </recommendedName>
</protein>
<dbReference type="Pfam" id="PF01823">
    <property type="entry name" value="MACPF"/>
    <property type="match status" value="1"/>
</dbReference>
<dbReference type="GO" id="GO:0005576">
    <property type="term" value="C:extracellular region"/>
    <property type="evidence" value="ECO:0007669"/>
    <property type="project" value="UniProtKB-SubCell"/>
</dbReference>
<feature type="domain" description="MACPF" evidence="4">
    <location>
        <begin position="1"/>
        <end position="306"/>
    </location>
</feature>
<dbReference type="InterPro" id="IPR020864">
    <property type="entry name" value="MACPF"/>
</dbReference>
<dbReference type="STRING" id="46677.AWM79_01205"/>
<keyword evidence="3" id="KW-1015">Disulfide bond</keyword>
<accession>A0A0X1SW16</accession>
<dbReference type="Proteomes" id="UP000063229">
    <property type="component" value="Chromosome"/>
</dbReference>
<dbReference type="SMART" id="SM00457">
    <property type="entry name" value="MACPF"/>
    <property type="match status" value="1"/>
</dbReference>
<comment type="subcellular location">
    <subcellularLocation>
        <location evidence="1">Secreted</location>
    </subcellularLocation>
</comment>
<reference evidence="5 6" key="1">
    <citation type="submission" date="2016-01" db="EMBL/GenBank/DDBJ databases">
        <authorList>
            <person name="McClelland M."/>
            <person name="Jain A."/>
            <person name="Saraogi P."/>
            <person name="Mendelson R."/>
            <person name="Westerman R."/>
            <person name="SanMiguel P."/>
            <person name="Csonka L."/>
        </authorList>
    </citation>
    <scope>NUCLEOTIDE SEQUENCE [LARGE SCALE GENOMIC DNA]</scope>
    <source>
        <strain evidence="5 6">NCPPB 2472</strain>
    </source>
</reference>
<keyword evidence="2" id="KW-0964">Secreted</keyword>
<dbReference type="RefSeq" id="WP_060781956.1">
    <property type="nucleotide sequence ID" value="NZ_CP014135.1"/>
</dbReference>
<sequence>MSNDIGGSQLLGRGLNKLDWASESKECQKVGDTESAKRTVTYDNKPYSIGQHVTLDPMSKEDYFTESFSSHEEYEKHTQSSVQAKGSYGAFSAGFKATFGSDISQLEEREAAIYSHTVRLWKLTLAVNPDNATEVFKNRVKELPHTFDPADAKTFFNFFVDFGADIVNEVLVGGSLNYAMTASKSYLSNKTSLKAMVEAEYGAFVSATASTEIKEEVKRHLANRNSRLTTSGGTHSISFSSLTPRDYSADFAAWRKSLPDSPRVVELKLAPVFLFVREGSTRNALEEAYQWYTSYKAEIDANWAESVIVLGRATRQSSLNAATNGPALRAVFIDNKSKNTSESFHYPPAADAPTDAFDQFWDALALLLKQKSGHKLLLATERWPRDARYYPGRAMREALLDNGASDKTLKRWESLAKHMQPNQGAGLTYALAGNDLEVPGVDGLIAGFGKPGYDLNPRVKISARLSHDSLGKVKLVQTGKTIEDTQTILYRVRNNTGDHPALAVDPQNKTRVVMQAPDTSNPGQLWYMPELEKPYPEINNPILLINYETGSCLQGMLDHGDCRLHPIKPGRQEDDVIWDRRGGDVFHLLMVYYHMRSLCLTQVEKRAAVRPWREPHGMDWLREQQQPHR</sequence>
<dbReference type="PANTHER" id="PTHR45742">
    <property type="entry name" value="COMPLEMENT COMPONENT C6"/>
    <property type="match status" value="1"/>
</dbReference>
<evidence type="ECO:0000256" key="1">
    <source>
        <dbReference type="ARBA" id="ARBA00004613"/>
    </source>
</evidence>
<evidence type="ECO:0000313" key="6">
    <source>
        <dbReference type="Proteomes" id="UP000063229"/>
    </source>
</evidence>
<dbReference type="PROSITE" id="PS51412">
    <property type="entry name" value="MACPF_2"/>
    <property type="match status" value="1"/>
</dbReference>
<dbReference type="GO" id="GO:0006956">
    <property type="term" value="P:complement activation"/>
    <property type="evidence" value="ECO:0007669"/>
    <property type="project" value="TreeGrafter"/>
</dbReference>
<dbReference type="EMBL" id="CP014135">
    <property type="protein sequence ID" value="AMB83997.1"/>
    <property type="molecule type" value="Genomic_DNA"/>
</dbReference>
<dbReference type="AlphaFoldDB" id="A0A0X1SW16"/>
<proteinExistence type="predicted"/>
<dbReference type="GO" id="GO:0005579">
    <property type="term" value="C:membrane attack complex"/>
    <property type="evidence" value="ECO:0007669"/>
    <property type="project" value="TreeGrafter"/>
</dbReference>
<organism evidence="5 6">
    <name type="scientific">Pseudomonas agarici</name>
    <dbReference type="NCBI Taxonomy" id="46677"/>
    <lineage>
        <taxon>Bacteria</taxon>
        <taxon>Pseudomonadati</taxon>
        <taxon>Pseudomonadota</taxon>
        <taxon>Gammaproteobacteria</taxon>
        <taxon>Pseudomonadales</taxon>
        <taxon>Pseudomonadaceae</taxon>
        <taxon>Pseudomonas</taxon>
    </lineage>
</organism>
<evidence type="ECO:0000313" key="5">
    <source>
        <dbReference type="EMBL" id="AMB83997.1"/>
    </source>
</evidence>
<name>A0A0X1SW16_PSEAA</name>
<dbReference type="KEGG" id="pagb:AWM79_01205"/>
<dbReference type="PANTHER" id="PTHR45742:SF8">
    <property type="entry name" value="FLOCCULATION PROTEIN FLO11"/>
    <property type="match status" value="1"/>
</dbReference>